<evidence type="ECO:0008006" key="4">
    <source>
        <dbReference type="Google" id="ProtNLM"/>
    </source>
</evidence>
<evidence type="ECO:0000256" key="1">
    <source>
        <dbReference type="SAM" id="MobiDB-lite"/>
    </source>
</evidence>
<reference evidence="2" key="1">
    <citation type="submission" date="2022-10" db="EMBL/GenBank/DDBJ databases">
        <title>The complete genomes of actinobacterial strains from the NBC collection.</title>
        <authorList>
            <person name="Joergensen T.S."/>
            <person name="Alvarez Arevalo M."/>
            <person name="Sterndorff E.B."/>
            <person name="Faurdal D."/>
            <person name="Vuksanovic O."/>
            <person name="Mourched A.-S."/>
            <person name="Charusanti P."/>
            <person name="Shaw S."/>
            <person name="Blin K."/>
            <person name="Weber T."/>
        </authorList>
    </citation>
    <scope>NUCLEOTIDE SEQUENCE</scope>
    <source>
        <strain evidence="2">NBC_00248</strain>
    </source>
</reference>
<proteinExistence type="predicted"/>
<accession>A0ABZ1THD0</accession>
<dbReference type="RefSeq" id="WP_328963034.1">
    <property type="nucleotide sequence ID" value="NZ_CP108090.1"/>
</dbReference>
<dbReference type="Proteomes" id="UP001432039">
    <property type="component" value="Chromosome"/>
</dbReference>
<sequence>MGNRGGMAVAQATVAELREFAAGAGCADVDGDADLGGGWSAVYYPDQPDGAAAALARRTGAPVLTVAYLDSDVGFVEGATFAGGRWNALLNRDTAEDYEIPVDRFPVEAALAGALDWAAAGGLTADPEAVRAVLTGSEVFAEDLAERLLGALGIAPAAPVEEGAQKRARRLSHPPGLSGPP</sequence>
<name>A0ABZ1THD0_STRVG</name>
<evidence type="ECO:0000313" key="2">
    <source>
        <dbReference type="EMBL" id="WUQ14226.1"/>
    </source>
</evidence>
<protein>
    <recommendedName>
        <fullName evidence="4">Immunity protein 35 domain-containing protein</fullName>
    </recommendedName>
</protein>
<keyword evidence="3" id="KW-1185">Reference proteome</keyword>
<feature type="region of interest" description="Disordered" evidence="1">
    <location>
        <begin position="160"/>
        <end position="181"/>
    </location>
</feature>
<evidence type="ECO:0000313" key="3">
    <source>
        <dbReference type="Proteomes" id="UP001432039"/>
    </source>
</evidence>
<gene>
    <name evidence="2" type="ORF">OG517_23900</name>
</gene>
<organism evidence="2 3">
    <name type="scientific">Streptomyces virginiae</name>
    <name type="common">Streptomyces cinnamonensis</name>
    <dbReference type="NCBI Taxonomy" id="1961"/>
    <lineage>
        <taxon>Bacteria</taxon>
        <taxon>Bacillati</taxon>
        <taxon>Actinomycetota</taxon>
        <taxon>Actinomycetes</taxon>
        <taxon>Kitasatosporales</taxon>
        <taxon>Streptomycetaceae</taxon>
        <taxon>Streptomyces</taxon>
    </lineage>
</organism>
<dbReference type="EMBL" id="CP108090">
    <property type="protein sequence ID" value="WUQ14226.1"/>
    <property type="molecule type" value="Genomic_DNA"/>
</dbReference>